<reference evidence="3" key="1">
    <citation type="journal article" date="2019" name="Toxins">
        <title>Detection of Abrin-Like and Prepropulchellin-Like Toxin Genes and Transcripts Using Whole Genome Sequencing and Full-Length Transcript Sequencing of Abrus precatorius.</title>
        <authorList>
            <person name="Hovde B.T."/>
            <person name="Daligault H.E."/>
            <person name="Hanschen E.R."/>
            <person name="Kunde Y.A."/>
            <person name="Johnson M.B."/>
            <person name="Starkenburg S.R."/>
            <person name="Johnson S.L."/>
        </authorList>
    </citation>
    <scope>NUCLEOTIDE SEQUENCE [LARGE SCALE GENOMIC DNA]</scope>
</reference>
<dbReference type="OrthoDB" id="759501at2759"/>
<protein>
    <submittedName>
        <fullName evidence="4">LOW QUALITY PROTEIN: interaptin</fullName>
    </submittedName>
</protein>
<dbReference type="AlphaFoldDB" id="A0A8B8JWF3"/>
<reference evidence="4" key="2">
    <citation type="submission" date="2025-08" db="UniProtKB">
        <authorList>
            <consortium name="RefSeq"/>
        </authorList>
    </citation>
    <scope>IDENTIFICATION</scope>
    <source>
        <tissue evidence="4">Young leaves</tissue>
    </source>
</reference>
<evidence type="ECO:0000256" key="2">
    <source>
        <dbReference type="SAM" id="MobiDB-lite"/>
    </source>
</evidence>
<dbReference type="PANTHER" id="PTHR35489:SF2">
    <property type="entry name" value="TITAN9"/>
    <property type="match status" value="1"/>
</dbReference>
<dbReference type="GO" id="GO:0003006">
    <property type="term" value="P:developmental process involved in reproduction"/>
    <property type="evidence" value="ECO:0007669"/>
    <property type="project" value="TreeGrafter"/>
</dbReference>
<keyword evidence="1" id="KW-0175">Coiled coil</keyword>
<keyword evidence="3" id="KW-1185">Reference proteome</keyword>
<evidence type="ECO:0000313" key="3">
    <source>
        <dbReference type="Proteomes" id="UP000694853"/>
    </source>
</evidence>
<feature type="region of interest" description="Disordered" evidence="2">
    <location>
        <begin position="108"/>
        <end position="137"/>
    </location>
</feature>
<dbReference type="GeneID" id="113849789"/>
<feature type="coiled-coil region" evidence="1">
    <location>
        <begin position="38"/>
        <end position="104"/>
    </location>
</feature>
<dbReference type="Proteomes" id="UP000694853">
    <property type="component" value="Unplaced"/>
</dbReference>
<dbReference type="KEGG" id="aprc:113849789"/>
<dbReference type="PANTHER" id="PTHR35489">
    <property type="entry name" value="TITAN9"/>
    <property type="match status" value="1"/>
</dbReference>
<dbReference type="RefSeq" id="XP_027335765.1">
    <property type="nucleotide sequence ID" value="XM_027479964.1"/>
</dbReference>
<accession>A0A8B8JWF3</accession>
<organism evidence="3 4">
    <name type="scientific">Abrus precatorius</name>
    <name type="common">Indian licorice</name>
    <name type="synonym">Glycine abrus</name>
    <dbReference type="NCBI Taxonomy" id="3816"/>
    <lineage>
        <taxon>Eukaryota</taxon>
        <taxon>Viridiplantae</taxon>
        <taxon>Streptophyta</taxon>
        <taxon>Embryophyta</taxon>
        <taxon>Tracheophyta</taxon>
        <taxon>Spermatophyta</taxon>
        <taxon>Magnoliopsida</taxon>
        <taxon>eudicotyledons</taxon>
        <taxon>Gunneridae</taxon>
        <taxon>Pentapetalae</taxon>
        <taxon>rosids</taxon>
        <taxon>fabids</taxon>
        <taxon>Fabales</taxon>
        <taxon>Fabaceae</taxon>
        <taxon>Papilionoideae</taxon>
        <taxon>50 kb inversion clade</taxon>
        <taxon>NPAAA clade</taxon>
        <taxon>indigoferoid/millettioid clade</taxon>
        <taxon>Abreae</taxon>
        <taxon>Abrus</taxon>
    </lineage>
</organism>
<evidence type="ECO:0000256" key="1">
    <source>
        <dbReference type="SAM" id="Coils"/>
    </source>
</evidence>
<proteinExistence type="predicted"/>
<gene>
    <name evidence="4" type="primary">LOC113849789</name>
</gene>
<sequence length="267" mass="30771">MEALYTKLYDKYTKLKTKKFSDLDDLNKEQEHKFINCLSAAEELIAHLKNESEELQGQVNDLRTELTSLRVAKDKQIADYQRLLMEESKKNEALSEEVEKLLKLRQEGTPHDLNNSGMIMNEDDQLKGNSDSSSMRMTRKRSRQNALEKEARFISCENDEGNSLERASTQNIFKEAASGKLLESCTRANDQSGIDLKESGRRNWLIQVLFEHALGMKLSTDYQTDKYASLHCINQAVTPSVYRGLANHQKRKQSYSTMFYLLARLKE</sequence>
<evidence type="ECO:0000313" key="4">
    <source>
        <dbReference type="RefSeq" id="XP_027335765.1"/>
    </source>
</evidence>
<name>A0A8B8JWF3_ABRPR</name>